<dbReference type="EMBL" id="LUGG01000005">
    <property type="protein sequence ID" value="OBZ74432.1"/>
    <property type="molecule type" value="Genomic_DNA"/>
</dbReference>
<keyword evidence="3" id="KW-1185">Reference proteome</keyword>
<organism evidence="2 3">
    <name type="scientific">Grifola frondosa</name>
    <name type="common">Maitake</name>
    <name type="synonym">Polyporus frondosus</name>
    <dbReference type="NCBI Taxonomy" id="5627"/>
    <lineage>
        <taxon>Eukaryota</taxon>
        <taxon>Fungi</taxon>
        <taxon>Dikarya</taxon>
        <taxon>Basidiomycota</taxon>
        <taxon>Agaricomycotina</taxon>
        <taxon>Agaricomycetes</taxon>
        <taxon>Polyporales</taxon>
        <taxon>Grifolaceae</taxon>
        <taxon>Grifola</taxon>
    </lineage>
</organism>
<comment type="caution">
    <text evidence="2">The sequence shown here is derived from an EMBL/GenBank/DDBJ whole genome shotgun (WGS) entry which is preliminary data.</text>
</comment>
<feature type="region of interest" description="Disordered" evidence="1">
    <location>
        <begin position="839"/>
        <end position="877"/>
    </location>
</feature>
<feature type="compositionally biased region" description="Low complexity" evidence="1">
    <location>
        <begin position="714"/>
        <end position="729"/>
    </location>
</feature>
<name>A0A1C7MC97_GRIFR</name>
<protein>
    <submittedName>
        <fullName evidence="2">Uncharacterized protein</fullName>
    </submittedName>
</protein>
<dbReference type="Proteomes" id="UP000092993">
    <property type="component" value="Unassembled WGS sequence"/>
</dbReference>
<dbReference type="OrthoDB" id="2631524at2759"/>
<evidence type="ECO:0000313" key="3">
    <source>
        <dbReference type="Proteomes" id="UP000092993"/>
    </source>
</evidence>
<feature type="compositionally biased region" description="Basic and acidic residues" evidence="1">
    <location>
        <begin position="868"/>
        <end position="877"/>
    </location>
</feature>
<accession>A0A1C7MC97</accession>
<feature type="region of interest" description="Disordered" evidence="1">
    <location>
        <begin position="641"/>
        <end position="732"/>
    </location>
</feature>
<dbReference type="AlphaFoldDB" id="A0A1C7MC97"/>
<feature type="region of interest" description="Disordered" evidence="1">
    <location>
        <begin position="236"/>
        <end position="276"/>
    </location>
</feature>
<evidence type="ECO:0000313" key="2">
    <source>
        <dbReference type="EMBL" id="OBZ74432.1"/>
    </source>
</evidence>
<evidence type="ECO:0000256" key="1">
    <source>
        <dbReference type="SAM" id="MobiDB-lite"/>
    </source>
</evidence>
<feature type="compositionally biased region" description="Acidic residues" evidence="1">
    <location>
        <begin position="846"/>
        <end position="867"/>
    </location>
</feature>
<sequence length="877" mass="96185">MTKSGRSLFWKTRNCEEMKTASVPLAVQEYIQNQVGQILKEKCVLQWYDWVREDLRGSAEARDARKRWLIERFPGLLSGPQGTHFRAAPWQPIYILHATLPHSALAQTPHTTDLDVCTVMWRHASAGLTGLSVYNNHLDVDANIYHFAVDGASTNSASPWAAGEKGNGFLRASMFLLQETDKVERSDAAREDLCAGLSFRVGHHVGTVKSGHAAAGIPEQLLITLRDLTPVSLTELAGDQEQKKQKKKQKEPLGSQIEQGELLEESPLTQDGSPSIDLRRYAGQSQRVRTVYSQRISQSMAIKGDPELPTEPYHEISLVQDDEVAISVLGLPGTLTPEYVFSGVYGIFPYPRSWTIPSRGPGTPSITFYKPEKPHPGDASINYIGDLSLSHDRSAVILSGPRFHEYKCHLSAAVDVGIRTMPDLAVELALDILTERGAHDGSIGRVLAPPSTEGKDAYHTAFTEALRHLTPALPEDHPLYPFAADSDDEALITQLGMVGCAVAPHVKALLEKSGAFPPVREYARAMLLAAPPTRTPVRAQNAYDAPWASWSEAACRRGAMQSRTRAPCGTTRRGRSSWASRRRVWSIRTGASAGWDRFSTMRSQAIGRGVAARPRKSLMRPCFVRTCVAWKGRSICGSHSKAKRMGSLIENEDAAERRRRQRRTGVRAQPSWSRRSAPAHGERSLLTPDPRPSVSPAHAADRSAAPPLPANLTPSSSSPKEAPASGGTDADADGDGLDNIWCDMRARFSACLQQTRHKERRSAAAKVSSLAAALSAKEQALGAEVARSADLEKALQEVTLRAQTLDGSVRKLERRERTRSVKLQAELDGLKRRLSAVFVPEGGSVDGEDDDEDEEELDEILEDEEAGEPPRKKLRAE</sequence>
<proteinExistence type="predicted"/>
<gene>
    <name evidence="2" type="ORF">A0H81_05397</name>
</gene>
<reference evidence="2 3" key="1">
    <citation type="submission" date="2016-03" db="EMBL/GenBank/DDBJ databases">
        <title>Whole genome sequencing of Grifola frondosa 9006-11.</title>
        <authorList>
            <person name="Min B."/>
            <person name="Park H."/>
            <person name="Kim J.-G."/>
            <person name="Cho H."/>
            <person name="Oh Y.-L."/>
            <person name="Kong W.-S."/>
            <person name="Choi I.-G."/>
        </authorList>
    </citation>
    <scope>NUCLEOTIDE SEQUENCE [LARGE SCALE GENOMIC DNA]</scope>
    <source>
        <strain evidence="2 3">9006-11</strain>
    </source>
</reference>